<keyword evidence="3" id="KW-1185">Reference proteome</keyword>
<name>A0AAW0V7G7_SCYPA</name>
<proteinExistence type="inferred from homology"/>
<reference evidence="2 3" key="1">
    <citation type="submission" date="2023-03" db="EMBL/GenBank/DDBJ databases">
        <title>High-quality genome of Scylla paramamosain provides insights in environmental adaptation.</title>
        <authorList>
            <person name="Zhang L."/>
        </authorList>
    </citation>
    <scope>NUCLEOTIDE SEQUENCE [LARGE SCALE GENOMIC DNA]</scope>
    <source>
        <strain evidence="2">LZ_2023a</strain>
        <tissue evidence="2">Muscle</tissue>
    </source>
</reference>
<dbReference type="Proteomes" id="UP001487740">
    <property type="component" value="Unassembled WGS sequence"/>
</dbReference>
<comment type="caution">
    <text evidence="2">The sequence shown here is derived from an EMBL/GenBank/DDBJ whole genome shotgun (WGS) entry which is preliminary data.</text>
</comment>
<dbReference type="EMBL" id="JARAKH010000001">
    <property type="protein sequence ID" value="KAK8407658.1"/>
    <property type="molecule type" value="Genomic_DNA"/>
</dbReference>
<evidence type="ECO:0000256" key="1">
    <source>
        <dbReference type="ARBA" id="ARBA00029457"/>
    </source>
</evidence>
<dbReference type="Pfam" id="PF20721">
    <property type="entry name" value="C19orf12"/>
    <property type="match status" value="1"/>
</dbReference>
<organism evidence="2 3">
    <name type="scientific">Scylla paramamosain</name>
    <name type="common">Mud crab</name>
    <dbReference type="NCBI Taxonomy" id="85552"/>
    <lineage>
        <taxon>Eukaryota</taxon>
        <taxon>Metazoa</taxon>
        <taxon>Ecdysozoa</taxon>
        <taxon>Arthropoda</taxon>
        <taxon>Crustacea</taxon>
        <taxon>Multicrustacea</taxon>
        <taxon>Malacostraca</taxon>
        <taxon>Eumalacostraca</taxon>
        <taxon>Eucarida</taxon>
        <taxon>Decapoda</taxon>
        <taxon>Pleocyemata</taxon>
        <taxon>Brachyura</taxon>
        <taxon>Eubrachyura</taxon>
        <taxon>Portunoidea</taxon>
        <taxon>Portunidae</taxon>
        <taxon>Portuninae</taxon>
        <taxon>Scylla</taxon>
    </lineage>
</organism>
<gene>
    <name evidence="2" type="ORF">O3P69_002305</name>
</gene>
<comment type="similarity">
    <text evidence="1">Belongs to the C19orf12 family.</text>
</comment>
<dbReference type="InterPro" id="IPR033369">
    <property type="entry name" value="C19orf12"/>
</dbReference>
<evidence type="ECO:0000313" key="3">
    <source>
        <dbReference type="Proteomes" id="UP001487740"/>
    </source>
</evidence>
<dbReference type="PANTHER" id="PTHR31493:SF1">
    <property type="entry name" value="PROTEIN C19ORF12"/>
    <property type="match status" value="1"/>
</dbReference>
<protein>
    <submittedName>
        <fullName evidence="2">Uncharacterized protein</fullName>
    </submittedName>
</protein>
<evidence type="ECO:0000313" key="2">
    <source>
        <dbReference type="EMBL" id="KAK8407658.1"/>
    </source>
</evidence>
<dbReference type="AlphaFoldDB" id="A0AAW0V7G7"/>
<dbReference type="PANTHER" id="PTHR31493">
    <property type="entry name" value="NAZO FAMILY MEMBER"/>
    <property type="match status" value="1"/>
</dbReference>
<accession>A0AAW0V7G7</accession>
<sequence>MEISAKGKRNTRCSTMPINTVEILSLVTQVCEEEKLQVPIKESLKGGLIAGTTTTIGGLLGGPIGLAIGGTVGGLTAAYLAQDKFRSVADVIRNDLTPVQKERLSSSVLRIINDFGPADVLALTAFTLQPALKEKMLQEVFHFFQSQLHMQIID</sequence>